<protein>
    <recommendedName>
        <fullName evidence="3">Baseplate protein J-like domain-containing protein</fullName>
    </recommendedName>
</protein>
<name>M5RE64_9BACT</name>
<proteinExistence type="predicted"/>
<reference evidence="1 2" key="1">
    <citation type="journal article" date="2013" name="Mar. Genomics">
        <title>Expression of sulfatases in Rhodopirellula baltica and the diversity of sulfatases in the genus Rhodopirellula.</title>
        <authorList>
            <person name="Wegner C.E."/>
            <person name="Richter-Heitmann T."/>
            <person name="Klindworth A."/>
            <person name="Klockow C."/>
            <person name="Richter M."/>
            <person name="Achstetter T."/>
            <person name="Glockner F.O."/>
            <person name="Harder J."/>
        </authorList>
    </citation>
    <scope>NUCLEOTIDE SEQUENCE [LARGE SCALE GENOMIC DNA]</scope>
    <source>
        <strain evidence="1 2">SM1</strain>
    </source>
</reference>
<dbReference type="PATRIC" id="fig|1265738.3.peg.5403"/>
<evidence type="ECO:0008006" key="3">
    <source>
        <dbReference type="Google" id="ProtNLM"/>
    </source>
</evidence>
<dbReference type="Proteomes" id="UP000011991">
    <property type="component" value="Unassembled WGS sequence"/>
</dbReference>
<evidence type="ECO:0000313" key="1">
    <source>
        <dbReference type="EMBL" id="EMI17670.1"/>
    </source>
</evidence>
<accession>M5RE64</accession>
<gene>
    <name evidence="1" type="ORF">RMSM_05396</name>
</gene>
<sequence length="1228" mass="133426">MANRLETQKALYWKTALGTPTTTTSDLLIGLDPTPATVADDGQVFQNIQASQRPMTGVTEYKAQLEVSDGITLNSMTSSGSDLPALQTALEGIVRTSDAPGGFASYIGYKIIDDHVASTSFLTAGVHVVKTDGSIQTYFNNLRPERILLYPTSSNTPISVGFLEGTDLTFSDSTVATADPDLDINIQIVDGGGTLSTVSSPANIAGLNAELGALTYTPPDSTPRRVVIKLTISGPDDMGIVGVRAIAIRTLILDAGPKFVRRGLARALNTPASLTALKNAVADTQTAITDIGGLTAQKGALKNAVDKNLSISNTVLRADLALDAPNAALNTKIADIRTELTGYASHPKYQFIKTDSASQTVDQIASSIPANPATTSAIDQFEDKYDECKVLLAAELVKVIEVRDGTGDPPTAMFALANRIKTSLHERREKFVDQLKRAKTAHESKFDTTKPPDDSAKDAMDTLFLATGNVSNSLLFRINEFNKTLKSDSTITQVQDSESTIDKLYQLAVHILGDKPAEPDLTDDAKDAVSLIKARWEAAKVSVSGFGGAITDPLGGTDPTVTTAQDILRRLLATGGQLSVADARIVLNVINKESQLWAQIIAALNPDRRSDILADFRNFRNVSIVPRVDVWVFRSQANVFGWNSPGKLVKKPFGTPPIDQVVLDRDAADLLPVEKKDEICLDGKLKDTLSGTPIGIRRENDDDPQPYWIERVSFAPRTEYELSGDTTQVKLRTEWWSDLPASPLHDQFKTIRKTKVWCNAERLELAESILSDDTLHFRVATPITLPILELNDFYPFFSAGMQVVVSGIPAPDALPRDIRRPTREDPDANIQSEVATVVQVFHDFNESLYGDPMRTKVTLLQPIKQDYWRDTVRIAANVVSATHGETVLETLGGGDARRRFQRFTLNSSPLTRLPTADIDGQAEQIDLFVNKIHWQSTDRLLQHDGQSDRYEIRSTREGTTRVQFGDGVHGSRLASGQDNVRTSYRIGIGRAGNVDVDRIDQLPAPPLGVRAVSNPVAGDGGADPDSVRQSKPRIPLAPIRAARLISQRDYESFALLFAGVDKARAIADNGAVRLVVGGIEPGPLRIDGLLMHSLIEAIGRYGDPNVPVIVVPHSGKLLYVEATLQIDPRAPFKLVKAAVRARLVENFGYHKARLGQGILASDVVDTIQSVEHVDFVKLTRFDGITAEEAGQDDPTSSVRLRSRVPVEPGEVCYVAYSVDNTIVLEPAS</sequence>
<dbReference type="AlphaFoldDB" id="M5RE64"/>
<organism evidence="1 2">
    <name type="scientific">Rhodopirellula maiorica SM1</name>
    <dbReference type="NCBI Taxonomy" id="1265738"/>
    <lineage>
        <taxon>Bacteria</taxon>
        <taxon>Pseudomonadati</taxon>
        <taxon>Planctomycetota</taxon>
        <taxon>Planctomycetia</taxon>
        <taxon>Pirellulales</taxon>
        <taxon>Pirellulaceae</taxon>
        <taxon>Novipirellula</taxon>
    </lineage>
</organism>
<dbReference type="EMBL" id="ANOG01000768">
    <property type="protein sequence ID" value="EMI17670.1"/>
    <property type="molecule type" value="Genomic_DNA"/>
</dbReference>
<comment type="caution">
    <text evidence="1">The sequence shown here is derived from an EMBL/GenBank/DDBJ whole genome shotgun (WGS) entry which is preliminary data.</text>
</comment>
<evidence type="ECO:0000313" key="2">
    <source>
        <dbReference type="Proteomes" id="UP000011991"/>
    </source>
</evidence>
<keyword evidence="2" id="KW-1185">Reference proteome</keyword>